<evidence type="ECO:0000259" key="1">
    <source>
        <dbReference type="Pfam" id="PF03184"/>
    </source>
</evidence>
<dbReference type="OrthoDB" id="8195605at2759"/>
<dbReference type="OMA" id="HYSHRMQ"/>
<dbReference type="InterPro" id="IPR004875">
    <property type="entry name" value="DDE_SF_endonuclease_dom"/>
</dbReference>
<feature type="non-terminal residue" evidence="2">
    <location>
        <position position="1"/>
    </location>
</feature>
<organism evidence="3">
    <name type="scientific">Harpegnathos saltator</name>
    <name type="common">Jerdon's jumping ant</name>
    <dbReference type="NCBI Taxonomy" id="610380"/>
    <lineage>
        <taxon>Eukaryota</taxon>
        <taxon>Metazoa</taxon>
        <taxon>Ecdysozoa</taxon>
        <taxon>Arthropoda</taxon>
        <taxon>Hexapoda</taxon>
        <taxon>Insecta</taxon>
        <taxon>Pterygota</taxon>
        <taxon>Neoptera</taxon>
        <taxon>Endopterygota</taxon>
        <taxon>Hymenoptera</taxon>
        <taxon>Apocrita</taxon>
        <taxon>Aculeata</taxon>
        <taxon>Formicoidea</taxon>
        <taxon>Formicidae</taxon>
        <taxon>Ponerinae</taxon>
        <taxon>Ponerini</taxon>
        <taxon>Harpegnathos</taxon>
    </lineage>
</organism>
<feature type="domain" description="DDE-1" evidence="1">
    <location>
        <begin position="53"/>
        <end position="147"/>
    </location>
</feature>
<protein>
    <recommendedName>
        <fullName evidence="1">DDE-1 domain-containing protein</fullName>
    </recommendedName>
</protein>
<reference evidence="2 3" key="1">
    <citation type="journal article" date="2010" name="Science">
        <title>Genomic comparison of the ants Camponotus floridanus and Harpegnathos saltator.</title>
        <authorList>
            <person name="Bonasio R."/>
            <person name="Zhang G."/>
            <person name="Ye C."/>
            <person name="Mutti N.S."/>
            <person name="Fang X."/>
            <person name="Qin N."/>
            <person name="Donahue G."/>
            <person name="Yang P."/>
            <person name="Li Q."/>
            <person name="Li C."/>
            <person name="Zhang P."/>
            <person name="Huang Z."/>
            <person name="Berger S.L."/>
            <person name="Reinberg D."/>
            <person name="Wang J."/>
            <person name="Liebig J."/>
        </authorList>
    </citation>
    <scope>NUCLEOTIDE SEQUENCE [LARGE SCALE GENOMIC DNA]</scope>
    <source>
        <strain evidence="2 3">R22 G/1</strain>
    </source>
</reference>
<feature type="non-terminal residue" evidence="2">
    <location>
        <position position="250"/>
    </location>
</feature>
<dbReference type="PANTHER" id="PTHR19303">
    <property type="entry name" value="TRANSPOSON"/>
    <property type="match status" value="1"/>
</dbReference>
<dbReference type="GO" id="GO:0005634">
    <property type="term" value="C:nucleus"/>
    <property type="evidence" value="ECO:0007669"/>
    <property type="project" value="TreeGrafter"/>
</dbReference>
<dbReference type="Pfam" id="PF03184">
    <property type="entry name" value="DDE_1"/>
    <property type="match status" value="1"/>
</dbReference>
<keyword evidence="3" id="KW-1185">Reference proteome</keyword>
<evidence type="ECO:0000313" key="3">
    <source>
        <dbReference type="Proteomes" id="UP000008237"/>
    </source>
</evidence>
<dbReference type="InParanoid" id="E2C0M6"/>
<dbReference type="PANTHER" id="PTHR19303:SF71">
    <property type="entry name" value="ZINC FINGER PHD-TYPE DOMAIN-CONTAINING PROTEIN"/>
    <property type="match status" value="1"/>
</dbReference>
<proteinExistence type="predicted"/>
<name>E2C0M6_HARSA</name>
<gene>
    <name evidence="2" type="ORF">EAI_07995</name>
</gene>
<sequence>IAQVKSAERGISVTTCYFIGAHGVVIPAVMIFPRKYYESNMALNAFPGTLGLANSKGYMTKETFVDVMKHFVKCPNSSKENPTILLIDNVETHLSANAINFAQENGVTLSTFPPHCTHKLQPLDVGIFGPFKSYYDNVIYNWMMNNPGVPVTIYHVAGFMQEALSKAAIPVNIIASFEKPGIYPFNRSVFQDTDYIMSTVTVQLNPNVRANNPNGSENLRETVTTSAPETSETVIATAITNTNDSLISPS</sequence>
<dbReference type="InterPro" id="IPR050863">
    <property type="entry name" value="CenT-Element_Derived"/>
</dbReference>
<dbReference type="GO" id="GO:0003677">
    <property type="term" value="F:DNA binding"/>
    <property type="evidence" value="ECO:0007669"/>
    <property type="project" value="TreeGrafter"/>
</dbReference>
<dbReference type="AlphaFoldDB" id="E2C0M6"/>
<dbReference type="Proteomes" id="UP000008237">
    <property type="component" value="Unassembled WGS sequence"/>
</dbReference>
<evidence type="ECO:0000313" key="2">
    <source>
        <dbReference type="EMBL" id="EFN78501.1"/>
    </source>
</evidence>
<dbReference type="EMBL" id="GL451810">
    <property type="protein sequence ID" value="EFN78501.1"/>
    <property type="molecule type" value="Genomic_DNA"/>
</dbReference>
<accession>E2C0M6</accession>